<evidence type="ECO:0000313" key="1">
    <source>
        <dbReference type="EMBL" id="APJ02791.1"/>
    </source>
</evidence>
<dbReference type="EMBL" id="CP017834">
    <property type="protein sequence ID" value="APJ02791.1"/>
    <property type="molecule type" value="Genomic_DNA"/>
</dbReference>
<dbReference type="Proteomes" id="UP000184731">
    <property type="component" value="Chromosome"/>
</dbReference>
<reference evidence="1 2" key="1">
    <citation type="submission" date="2016-10" db="EMBL/GenBank/DDBJ databases">
        <title>Silvanigrella aquatica sp. nov., isolated from a freshwater lake located in the Black Forest, Germany, description of Silvanigrellaceae fam. nov., Silvanigrellales ord. nov., reclassification of the order Bdellovibrionales in the class Oligoflexia, reclassification of the families Bacteriovoracaceae and Halobacteriovoraceae in the new order Bacteriovoracales ord. nov., and reclassification of the family Pseudobacteriovoracaceae in the order Oligoflexiales.</title>
        <authorList>
            <person name="Hahn M.W."/>
            <person name="Schmidt J."/>
            <person name="Koll U."/>
            <person name="Rohde M."/>
            <person name="Verbag S."/>
            <person name="Pitt A."/>
            <person name="Nakai R."/>
            <person name="Naganuma T."/>
            <person name="Lang E."/>
        </authorList>
    </citation>
    <scope>NUCLEOTIDE SEQUENCE [LARGE SCALE GENOMIC DNA]</scope>
    <source>
        <strain evidence="1 2">MWH-Nonnen-W8red</strain>
    </source>
</reference>
<dbReference type="AlphaFoldDB" id="A0A1L4CXV8"/>
<dbReference type="Pfam" id="PF06835">
    <property type="entry name" value="LptC"/>
    <property type="match status" value="1"/>
</dbReference>
<accession>A0A1L4CXV8</accession>
<protein>
    <recommendedName>
        <fullName evidence="3">LPS export ABC transporter periplasmic protein LptC</fullName>
    </recommendedName>
</protein>
<sequence>MLGRLYAIIFISTIIFSLWYQKKYLELSANELNSQLNFENNILPTSTIKNFNTNSYQDGKLKYSFSGDKITYYTDNHFEAEGHLTYQAYDENKKATITIKTQKAFGQIANEGDPSNSSQFPLGAHSKIQSAVLPDDVLFDFEGNQGQAEHVFIDMEKEMIHSSKNFISEGPQGKIRGKGFYYSIKNEEFKIKSHVDGNFKVNHLNKSHNE</sequence>
<dbReference type="OrthoDB" id="5294710at2"/>
<dbReference type="KEGG" id="saqi:AXG55_02165"/>
<organism evidence="1 2">
    <name type="scientific">Silvanigrella aquatica</name>
    <dbReference type="NCBI Taxonomy" id="1915309"/>
    <lineage>
        <taxon>Bacteria</taxon>
        <taxon>Pseudomonadati</taxon>
        <taxon>Bdellovibrionota</taxon>
        <taxon>Oligoflexia</taxon>
        <taxon>Silvanigrellales</taxon>
        <taxon>Silvanigrellaceae</taxon>
        <taxon>Silvanigrella</taxon>
    </lineage>
</organism>
<gene>
    <name evidence="1" type="ORF">AXG55_02165</name>
</gene>
<proteinExistence type="predicted"/>
<dbReference type="Gene3D" id="2.60.450.10">
    <property type="entry name" value="Lipopolysaccharide (LPS) transport protein A like domain"/>
    <property type="match status" value="1"/>
</dbReference>
<evidence type="ECO:0000313" key="2">
    <source>
        <dbReference type="Proteomes" id="UP000184731"/>
    </source>
</evidence>
<dbReference type="STRING" id="1915309.AXG55_02165"/>
<evidence type="ECO:0008006" key="3">
    <source>
        <dbReference type="Google" id="ProtNLM"/>
    </source>
</evidence>
<dbReference type="InterPro" id="IPR010664">
    <property type="entry name" value="LipoPS_assembly_LptC-rel"/>
</dbReference>
<keyword evidence="2" id="KW-1185">Reference proteome</keyword>
<name>A0A1L4CXV8_9BACT</name>
<dbReference type="RefSeq" id="WP_148696499.1">
    <property type="nucleotide sequence ID" value="NZ_CP017834.1"/>
</dbReference>